<evidence type="ECO:0000313" key="2">
    <source>
        <dbReference type="Proteomes" id="UP000077202"/>
    </source>
</evidence>
<keyword evidence="2" id="KW-1185">Reference proteome</keyword>
<dbReference type="EMBL" id="LVLJ01000878">
    <property type="protein sequence ID" value="OAE32223.1"/>
    <property type="molecule type" value="Genomic_DNA"/>
</dbReference>
<gene>
    <name evidence="1" type="ORF">AXG93_4525s1040</name>
</gene>
<reference evidence="1" key="1">
    <citation type="submission" date="2016-03" db="EMBL/GenBank/DDBJ databases">
        <title>Mechanisms controlling the formation of the plant cell surface in tip-growing cells are functionally conserved among land plants.</title>
        <authorList>
            <person name="Honkanen S."/>
            <person name="Jones V.A."/>
            <person name="Morieri G."/>
            <person name="Champion C."/>
            <person name="Hetherington A.J."/>
            <person name="Kelly S."/>
            <person name="Saint-Marcoux D."/>
            <person name="Proust H."/>
            <person name="Prescott H."/>
            <person name="Dolan L."/>
        </authorList>
    </citation>
    <scope>NUCLEOTIDE SEQUENCE [LARGE SCALE GENOMIC DNA]</scope>
    <source>
        <tissue evidence="1">Whole gametophyte</tissue>
    </source>
</reference>
<comment type="caution">
    <text evidence="1">The sequence shown here is derived from an EMBL/GenBank/DDBJ whole genome shotgun (WGS) entry which is preliminary data.</text>
</comment>
<dbReference type="Proteomes" id="UP000077202">
    <property type="component" value="Unassembled WGS sequence"/>
</dbReference>
<sequence length="99" mass="10750">MYAAMRCPRRYSYAVSTIELDDFIQEFDTCGDASGSIIEGTSGANGASICSGPVCIASGSMNGDAGGIPLFSSNPEFFKSLRKNYQWVKTEKLRSLQEF</sequence>
<accession>A0A176WHX3</accession>
<organism evidence="1 2">
    <name type="scientific">Marchantia polymorpha subsp. ruderalis</name>
    <dbReference type="NCBI Taxonomy" id="1480154"/>
    <lineage>
        <taxon>Eukaryota</taxon>
        <taxon>Viridiplantae</taxon>
        <taxon>Streptophyta</taxon>
        <taxon>Embryophyta</taxon>
        <taxon>Marchantiophyta</taxon>
        <taxon>Marchantiopsida</taxon>
        <taxon>Marchantiidae</taxon>
        <taxon>Marchantiales</taxon>
        <taxon>Marchantiaceae</taxon>
        <taxon>Marchantia</taxon>
    </lineage>
</organism>
<proteinExistence type="predicted"/>
<evidence type="ECO:0000313" key="1">
    <source>
        <dbReference type="EMBL" id="OAE32223.1"/>
    </source>
</evidence>
<dbReference type="AlphaFoldDB" id="A0A176WHX3"/>
<protein>
    <submittedName>
        <fullName evidence="1">Uncharacterized protein</fullName>
    </submittedName>
</protein>
<name>A0A176WHX3_MARPO</name>